<feature type="non-terminal residue" evidence="1">
    <location>
        <position position="1"/>
    </location>
</feature>
<dbReference type="EMBL" id="JAAGNN010000004">
    <property type="protein sequence ID" value="KAF4090225.1"/>
    <property type="molecule type" value="Genomic_DNA"/>
</dbReference>
<name>A0A7J6B5G0_AMEME</name>
<dbReference type="Proteomes" id="UP000593565">
    <property type="component" value="Unassembled WGS sequence"/>
</dbReference>
<evidence type="ECO:0000313" key="1">
    <source>
        <dbReference type="EMBL" id="KAF4090225.1"/>
    </source>
</evidence>
<keyword evidence="2" id="KW-1185">Reference proteome</keyword>
<evidence type="ECO:0000313" key="2">
    <source>
        <dbReference type="Proteomes" id="UP000593565"/>
    </source>
</evidence>
<dbReference type="AlphaFoldDB" id="A0A7J6B5G0"/>
<accession>A0A7J6B5G0</accession>
<sequence length="71" mass="8022">LPVSAKAASVFHSAQQTLFKPPVHQHRLQGEIFFGHPPVCWLSRKAEQIHAPQTGDAKLSWKLDNTRRLVL</sequence>
<proteinExistence type="predicted"/>
<protein>
    <submittedName>
        <fullName evidence="1">Uncharacterized protein</fullName>
    </submittedName>
</protein>
<gene>
    <name evidence="1" type="ORF">AMELA_G00049490</name>
</gene>
<comment type="caution">
    <text evidence="1">The sequence shown here is derived from an EMBL/GenBank/DDBJ whole genome shotgun (WGS) entry which is preliminary data.</text>
</comment>
<organism evidence="1 2">
    <name type="scientific">Ameiurus melas</name>
    <name type="common">Black bullhead</name>
    <name type="synonym">Silurus melas</name>
    <dbReference type="NCBI Taxonomy" id="219545"/>
    <lineage>
        <taxon>Eukaryota</taxon>
        <taxon>Metazoa</taxon>
        <taxon>Chordata</taxon>
        <taxon>Craniata</taxon>
        <taxon>Vertebrata</taxon>
        <taxon>Euteleostomi</taxon>
        <taxon>Actinopterygii</taxon>
        <taxon>Neopterygii</taxon>
        <taxon>Teleostei</taxon>
        <taxon>Ostariophysi</taxon>
        <taxon>Siluriformes</taxon>
        <taxon>Ictaluridae</taxon>
        <taxon>Ameiurus</taxon>
    </lineage>
</organism>
<reference evidence="1 2" key="1">
    <citation type="submission" date="2020-02" db="EMBL/GenBank/DDBJ databases">
        <title>A chromosome-scale genome assembly of the black bullhead catfish (Ameiurus melas).</title>
        <authorList>
            <person name="Wen M."/>
            <person name="Zham M."/>
            <person name="Cabau C."/>
            <person name="Klopp C."/>
            <person name="Donnadieu C."/>
            <person name="Roques C."/>
            <person name="Bouchez O."/>
            <person name="Lampietro C."/>
            <person name="Jouanno E."/>
            <person name="Herpin A."/>
            <person name="Louis A."/>
            <person name="Berthelot C."/>
            <person name="Parey E."/>
            <person name="Roest-Crollius H."/>
            <person name="Braasch I."/>
            <person name="Postlethwait J."/>
            <person name="Robinson-Rechavi M."/>
            <person name="Echchiki A."/>
            <person name="Begum T."/>
            <person name="Montfort J."/>
            <person name="Schartl M."/>
            <person name="Bobe J."/>
            <person name="Guiguen Y."/>
        </authorList>
    </citation>
    <scope>NUCLEOTIDE SEQUENCE [LARGE SCALE GENOMIC DNA]</scope>
    <source>
        <strain evidence="1">M_S1</strain>
        <tissue evidence="1">Blood</tissue>
    </source>
</reference>